<evidence type="ECO:0000313" key="2">
    <source>
        <dbReference type="WBParaSite" id="PSAMB.scaffold3541size17872.g21843.t1"/>
    </source>
</evidence>
<dbReference type="AlphaFoldDB" id="A0A914W9N5"/>
<proteinExistence type="predicted"/>
<reference evidence="2" key="1">
    <citation type="submission" date="2022-11" db="UniProtKB">
        <authorList>
            <consortium name="WormBaseParasite"/>
        </authorList>
    </citation>
    <scope>IDENTIFICATION</scope>
</reference>
<dbReference type="Proteomes" id="UP000887566">
    <property type="component" value="Unplaced"/>
</dbReference>
<keyword evidence="1" id="KW-1185">Reference proteome</keyword>
<accession>A0A914W9N5</accession>
<evidence type="ECO:0000313" key="1">
    <source>
        <dbReference type="Proteomes" id="UP000887566"/>
    </source>
</evidence>
<dbReference type="WBParaSite" id="PSAMB.scaffold3541size17872.g21843.t1">
    <property type="protein sequence ID" value="PSAMB.scaffold3541size17872.g21843.t1"/>
    <property type="gene ID" value="PSAMB.scaffold3541size17872.g21843"/>
</dbReference>
<protein>
    <submittedName>
        <fullName evidence="2">Uncharacterized protein</fullName>
    </submittedName>
</protein>
<name>A0A914W9N5_9BILA</name>
<organism evidence="1 2">
    <name type="scientific">Plectus sambesii</name>
    <dbReference type="NCBI Taxonomy" id="2011161"/>
    <lineage>
        <taxon>Eukaryota</taxon>
        <taxon>Metazoa</taxon>
        <taxon>Ecdysozoa</taxon>
        <taxon>Nematoda</taxon>
        <taxon>Chromadorea</taxon>
        <taxon>Plectida</taxon>
        <taxon>Plectina</taxon>
        <taxon>Plectoidea</taxon>
        <taxon>Plectidae</taxon>
        <taxon>Plectus</taxon>
    </lineage>
</organism>
<sequence>MSARLPAQTTIATRPSDSFVESWEKLDTIKTTVKVVEPRTQESTAAPARTFQAGQRVTIRAWKRGKKIWKAAVVVHRYSAIPYTVINASGQQELRHINQMRPRAWPD</sequence>